<organism evidence="1 2">
    <name type="scientific">Trichinella nativa</name>
    <dbReference type="NCBI Taxonomy" id="6335"/>
    <lineage>
        <taxon>Eukaryota</taxon>
        <taxon>Metazoa</taxon>
        <taxon>Ecdysozoa</taxon>
        <taxon>Nematoda</taxon>
        <taxon>Enoplea</taxon>
        <taxon>Dorylaimia</taxon>
        <taxon>Trichinellida</taxon>
        <taxon>Trichinellidae</taxon>
        <taxon>Trichinella</taxon>
    </lineage>
</organism>
<protein>
    <submittedName>
        <fullName evidence="1">Uncharacterized protein</fullName>
    </submittedName>
</protein>
<sequence>MFFVFTQKINLLNILMSSNRKVLDKISAFLLLQRLRKENVLNSTDFYVPLTMLRLLIVGQVSTKDNFWPTNTHNMLA</sequence>
<reference evidence="1 2" key="1">
    <citation type="submission" date="2015-04" db="EMBL/GenBank/DDBJ databases">
        <title>Draft genome of the roundworm Trichinella nativa.</title>
        <authorList>
            <person name="Mitreva M."/>
        </authorList>
    </citation>
    <scope>NUCLEOTIDE SEQUENCE [LARGE SCALE GENOMIC DNA]</scope>
    <source>
        <strain evidence="1 2">ISS45</strain>
    </source>
</reference>
<accession>A0A1Y3EJC7</accession>
<gene>
    <name evidence="1" type="ORF">D917_02003</name>
</gene>
<evidence type="ECO:0000313" key="2">
    <source>
        <dbReference type="Proteomes" id="UP000243006"/>
    </source>
</evidence>
<dbReference type="AlphaFoldDB" id="A0A1Y3EJC7"/>
<comment type="caution">
    <text evidence="1">The sequence shown here is derived from an EMBL/GenBank/DDBJ whole genome shotgun (WGS) entry which is preliminary data.</text>
</comment>
<name>A0A1Y3EJC7_9BILA</name>
<dbReference type="EMBL" id="LVZM01010531">
    <property type="protein sequence ID" value="OUC45161.1"/>
    <property type="molecule type" value="Genomic_DNA"/>
</dbReference>
<dbReference type="Proteomes" id="UP000243006">
    <property type="component" value="Unassembled WGS sequence"/>
</dbReference>
<evidence type="ECO:0000313" key="1">
    <source>
        <dbReference type="EMBL" id="OUC45161.1"/>
    </source>
</evidence>
<proteinExistence type="predicted"/>